<evidence type="ECO:0000313" key="2">
    <source>
        <dbReference type="Proteomes" id="UP000054783"/>
    </source>
</evidence>
<comment type="caution">
    <text evidence="1">The sequence shown here is derived from an EMBL/GenBank/DDBJ whole genome shotgun (WGS) entry which is preliminary data.</text>
</comment>
<sequence length="86" mass="10169">MAAADIFNKFMCYMQCTNRNWHSARYMIIKDNVIAQFKIVLHSSSSSSSSGLHLKMIQYHKYMPYHNKPDKIKYKSSKFDQKKSQI</sequence>
<proteinExistence type="predicted"/>
<keyword evidence="2" id="KW-1185">Reference proteome</keyword>
<gene>
    <name evidence="1" type="ORF">T12_2315</name>
</gene>
<reference evidence="1 2" key="1">
    <citation type="submission" date="2015-01" db="EMBL/GenBank/DDBJ databases">
        <title>Evolution of Trichinella species and genotypes.</title>
        <authorList>
            <person name="Korhonen P.K."/>
            <person name="Edoardo P."/>
            <person name="Giuseppe L.R."/>
            <person name="Gasser R.B."/>
        </authorList>
    </citation>
    <scope>NUCLEOTIDE SEQUENCE [LARGE SCALE GENOMIC DNA]</scope>
    <source>
        <strain evidence="1">ISS2496</strain>
    </source>
</reference>
<dbReference type="EMBL" id="JYDQ01000144">
    <property type="protein sequence ID" value="KRY13206.1"/>
    <property type="molecule type" value="Genomic_DNA"/>
</dbReference>
<accession>A0A0V0ZKL4</accession>
<organism evidence="1 2">
    <name type="scientific">Trichinella patagoniensis</name>
    <dbReference type="NCBI Taxonomy" id="990121"/>
    <lineage>
        <taxon>Eukaryota</taxon>
        <taxon>Metazoa</taxon>
        <taxon>Ecdysozoa</taxon>
        <taxon>Nematoda</taxon>
        <taxon>Enoplea</taxon>
        <taxon>Dorylaimia</taxon>
        <taxon>Trichinellida</taxon>
        <taxon>Trichinellidae</taxon>
        <taxon>Trichinella</taxon>
    </lineage>
</organism>
<evidence type="ECO:0000313" key="1">
    <source>
        <dbReference type="EMBL" id="KRY13206.1"/>
    </source>
</evidence>
<dbReference type="AlphaFoldDB" id="A0A0V0ZKL4"/>
<name>A0A0V0ZKL4_9BILA</name>
<dbReference type="Proteomes" id="UP000054783">
    <property type="component" value="Unassembled WGS sequence"/>
</dbReference>
<protein>
    <submittedName>
        <fullName evidence="1">Uncharacterized protein</fullName>
    </submittedName>
</protein>